<organism evidence="1">
    <name type="scientific">Arthrobacter sp. KW</name>
    <dbReference type="NCBI Taxonomy" id="312977"/>
    <lineage>
        <taxon>Bacteria</taxon>
        <taxon>Bacillati</taxon>
        <taxon>Actinomycetota</taxon>
        <taxon>Actinomycetes</taxon>
        <taxon>Micrococcales</taxon>
        <taxon>Micrococcaceae</taxon>
        <taxon>Arthrobacter</taxon>
    </lineage>
</organism>
<proteinExistence type="predicted"/>
<evidence type="ECO:0000313" key="1">
    <source>
        <dbReference type="EMBL" id="AAZ38136.1"/>
    </source>
</evidence>
<dbReference type="EMBL" id="DQ124296">
    <property type="protein sequence ID" value="AAZ38136.1"/>
    <property type="molecule type" value="Genomic_DNA"/>
</dbReference>
<dbReference type="AlphaFoldDB" id="Q45N61"/>
<sequence>MSRPCRRLQLKVVSIGGRMATQYGFRLWELELRKGHTREEQDWTKATLGTKQDPVSFVDSFADVAKSCLNVTRTEVLRYRNFEQAQPDPSGDREDTTPSIRLLTATRTFQGFEFTYRFGRRGSHDTAMAADPSEDAPLADKASSNPYRAYLYLPSGGTKAVLGAEARNLMCPGTDLMRLIGVAGKEADEARTEDKRIGWWRYLPFKVTDNEQLRLFIKEGHANGVRLEKEMISGSGKRDSKTITVKQSGLTGTKLEMAKALGGEWFGFTPKELGLSVDAPKGKTDVERLASLIDLRVSADQFDDGGLDWEGPDGSTQFVKPEAARDVFTYRIGKRGVSPTDTELQTTIEARIRRLAPTRKWKLTL</sequence>
<protein>
    <submittedName>
        <fullName evidence="1">Uncharacterized protein</fullName>
    </submittedName>
</protein>
<accession>Q45N61</accession>
<name>Q45N61_9MICC</name>
<reference evidence="1" key="1">
    <citation type="journal article" date="2006" name="Appl. Environ. Microbiol.">
        <title>A single monooxygenase, ese, is involved in the metabolism of the organochlorides endosulfan and endosulfate in an Arthrobacter sp.</title>
        <authorList>
            <person name="Weir K.M."/>
            <person name="Sutherland T.D."/>
            <person name="Horne I."/>
            <person name="Russell R.J."/>
            <person name="Oakeshott J.G."/>
        </authorList>
    </citation>
    <scope>NUCLEOTIDE SEQUENCE</scope>
    <source>
        <strain evidence="1">KW</strain>
    </source>
</reference>